<sequence>MSISSLSPQCHTPPYRCGPGHMGSHGINRYTPLLSGM</sequence>
<organism evidence="1 2">
    <name type="scientific">Colletotrichum gloeosporioides (strain Cg-14)</name>
    <name type="common">Anthracnose fungus</name>
    <name type="synonym">Glomerella cingulata</name>
    <dbReference type="NCBI Taxonomy" id="1237896"/>
    <lineage>
        <taxon>Eukaryota</taxon>
        <taxon>Fungi</taxon>
        <taxon>Dikarya</taxon>
        <taxon>Ascomycota</taxon>
        <taxon>Pezizomycotina</taxon>
        <taxon>Sordariomycetes</taxon>
        <taxon>Hypocreomycetidae</taxon>
        <taxon>Glomerellales</taxon>
        <taxon>Glomerellaceae</taxon>
        <taxon>Colletotrichum</taxon>
        <taxon>Colletotrichum gloeosporioides species complex</taxon>
    </lineage>
</organism>
<protein>
    <submittedName>
        <fullName evidence="1">Uncharacterized protein</fullName>
    </submittedName>
</protein>
<accession>T0JYL6</accession>
<dbReference type="HOGENOM" id="CLU_3351041_0_0_1"/>
<reference evidence="2" key="1">
    <citation type="journal article" date="2013" name="Mol. Plant Microbe Interact.">
        <title>Global aspects of pacC regulation of pathogenicity genes in Colletotrichum gloeosporioides as revealed by transcriptome analysis.</title>
        <authorList>
            <person name="Alkan N."/>
            <person name="Meng X."/>
            <person name="Friedlander G."/>
            <person name="Reuveni E."/>
            <person name="Sukno S."/>
            <person name="Sherman A."/>
            <person name="Thon M."/>
            <person name="Fluhr R."/>
            <person name="Prusky D."/>
        </authorList>
    </citation>
    <scope>NUCLEOTIDE SEQUENCE [LARGE SCALE GENOMIC DNA]</scope>
    <source>
        <strain evidence="2">Cg-14</strain>
    </source>
</reference>
<dbReference type="EMBL" id="AMYD01003956">
    <property type="protein sequence ID" value="EQB44579.1"/>
    <property type="molecule type" value="Genomic_DNA"/>
</dbReference>
<comment type="caution">
    <text evidence="1">The sequence shown here is derived from an EMBL/GenBank/DDBJ whole genome shotgun (WGS) entry which is preliminary data.</text>
</comment>
<dbReference type="AlphaFoldDB" id="T0JYL6"/>
<gene>
    <name evidence="1" type="ORF">CGLO_16663</name>
</gene>
<dbReference type="Proteomes" id="UP000015530">
    <property type="component" value="Unassembled WGS sequence"/>
</dbReference>
<proteinExistence type="predicted"/>
<name>T0JYL6_COLGC</name>
<evidence type="ECO:0000313" key="1">
    <source>
        <dbReference type="EMBL" id="EQB44579.1"/>
    </source>
</evidence>
<evidence type="ECO:0000313" key="2">
    <source>
        <dbReference type="Proteomes" id="UP000015530"/>
    </source>
</evidence>